<keyword evidence="3" id="KW-0540">Nuclease</keyword>
<organism evidence="8">
    <name type="scientific">marine sediment metagenome</name>
    <dbReference type="NCBI Taxonomy" id="412755"/>
    <lineage>
        <taxon>unclassified sequences</taxon>
        <taxon>metagenomes</taxon>
        <taxon>ecological metagenomes</taxon>
    </lineage>
</organism>
<comment type="caution">
    <text evidence="8">The sequence shown here is derived from an EMBL/GenBank/DDBJ whole genome shotgun (WGS) entry which is preliminary data.</text>
</comment>
<protein>
    <submittedName>
        <fullName evidence="8">Uncharacterized protein</fullName>
    </submittedName>
</protein>
<dbReference type="PANTHER" id="PTHR14742">
    <property type="entry name" value="RIBONUCLEASE P SUBUNIT P21"/>
    <property type="match status" value="1"/>
</dbReference>
<dbReference type="GO" id="GO:0030677">
    <property type="term" value="C:ribonuclease P complex"/>
    <property type="evidence" value="ECO:0007669"/>
    <property type="project" value="InterPro"/>
</dbReference>
<keyword evidence="2" id="KW-0819">tRNA processing</keyword>
<evidence type="ECO:0000256" key="7">
    <source>
        <dbReference type="ARBA" id="ARBA00022833"/>
    </source>
</evidence>
<evidence type="ECO:0000256" key="5">
    <source>
        <dbReference type="ARBA" id="ARBA00022759"/>
    </source>
</evidence>
<dbReference type="GO" id="GO:0001682">
    <property type="term" value="P:tRNA 5'-leader removal"/>
    <property type="evidence" value="ECO:0007669"/>
    <property type="project" value="InterPro"/>
</dbReference>
<dbReference type="HAMAP" id="MF_00757">
    <property type="entry name" value="RNase_P_4"/>
    <property type="match status" value="1"/>
</dbReference>
<dbReference type="PIRSF" id="PIRSF004878">
    <property type="entry name" value="RNase_P_4"/>
    <property type="match status" value="1"/>
</dbReference>
<dbReference type="Pfam" id="PF04032">
    <property type="entry name" value="Rpr2"/>
    <property type="match status" value="1"/>
</dbReference>
<evidence type="ECO:0000256" key="4">
    <source>
        <dbReference type="ARBA" id="ARBA00022723"/>
    </source>
</evidence>
<gene>
    <name evidence="8" type="ORF">S01H4_17616</name>
</gene>
<dbReference type="Gene3D" id="6.20.50.20">
    <property type="match status" value="1"/>
</dbReference>
<dbReference type="GO" id="GO:0046872">
    <property type="term" value="F:metal ion binding"/>
    <property type="evidence" value="ECO:0007669"/>
    <property type="project" value="UniProtKB-KW"/>
</dbReference>
<evidence type="ECO:0000256" key="2">
    <source>
        <dbReference type="ARBA" id="ARBA00022694"/>
    </source>
</evidence>
<evidence type="ECO:0000256" key="1">
    <source>
        <dbReference type="ARBA" id="ARBA00022490"/>
    </source>
</evidence>
<dbReference type="AlphaFoldDB" id="X1ATP4"/>
<dbReference type="PANTHER" id="PTHR14742:SF0">
    <property type="entry name" value="RIBONUCLEASE P PROTEIN SUBUNIT P21"/>
    <property type="match status" value="1"/>
</dbReference>
<keyword evidence="4" id="KW-0479">Metal-binding</keyword>
<proteinExistence type="inferred from homology"/>
<keyword evidence="5" id="KW-0255">Endonuclease</keyword>
<keyword evidence="6" id="KW-0378">Hydrolase</keyword>
<reference evidence="8" key="1">
    <citation type="journal article" date="2014" name="Front. Microbiol.">
        <title>High frequency of phylogenetically diverse reductive dehalogenase-homologous genes in deep subseafloor sedimentary metagenomes.</title>
        <authorList>
            <person name="Kawai M."/>
            <person name="Futagami T."/>
            <person name="Toyoda A."/>
            <person name="Takaki Y."/>
            <person name="Nishi S."/>
            <person name="Hori S."/>
            <person name="Arai W."/>
            <person name="Tsubouchi T."/>
            <person name="Morono Y."/>
            <person name="Uchiyama I."/>
            <person name="Ito T."/>
            <person name="Fujiyama A."/>
            <person name="Inagaki F."/>
            <person name="Takami H."/>
        </authorList>
    </citation>
    <scope>NUCLEOTIDE SEQUENCE</scope>
    <source>
        <strain evidence="8">Expedition CK06-06</strain>
    </source>
</reference>
<name>X1ATP4_9ZZZZ</name>
<keyword evidence="1" id="KW-0963">Cytoplasm</keyword>
<evidence type="ECO:0000256" key="6">
    <source>
        <dbReference type="ARBA" id="ARBA00022801"/>
    </source>
</evidence>
<evidence type="ECO:0000256" key="3">
    <source>
        <dbReference type="ARBA" id="ARBA00022722"/>
    </source>
</evidence>
<evidence type="ECO:0000313" key="8">
    <source>
        <dbReference type="EMBL" id="GAG63231.1"/>
    </source>
</evidence>
<dbReference type="Gene3D" id="1.20.5.420">
    <property type="entry name" value="Immunoglobulin FC, subunit C"/>
    <property type="match status" value="1"/>
</dbReference>
<dbReference type="GO" id="GO:0016787">
    <property type="term" value="F:hydrolase activity"/>
    <property type="evidence" value="ECO:0007669"/>
    <property type="project" value="UniProtKB-KW"/>
</dbReference>
<sequence length="120" mass="14548">MVKKNRNYRVVIKKIANNRIIYLFQRAHEIFPDNKSLANRYTYLARRYAQRARIKIPYEWNKRICKKCKKFLYPGLNYRIRMHSHKGKGSHVSLTCFECNNTTRYFIKTLSVKKEISELN</sequence>
<accession>X1ATP4</accession>
<keyword evidence="7" id="KW-0862">Zinc</keyword>
<dbReference type="EMBL" id="BART01007772">
    <property type="protein sequence ID" value="GAG63231.1"/>
    <property type="molecule type" value="Genomic_DNA"/>
</dbReference>
<dbReference type="GO" id="GO:0004519">
    <property type="term" value="F:endonuclease activity"/>
    <property type="evidence" value="ECO:0007669"/>
    <property type="project" value="UniProtKB-KW"/>
</dbReference>
<dbReference type="InterPro" id="IPR007175">
    <property type="entry name" value="Rpr2/Snm1/Rpp21"/>
</dbReference>
<dbReference type="InterPro" id="IPR016432">
    <property type="entry name" value="RNP4"/>
</dbReference>